<dbReference type="AlphaFoldDB" id="A0A844P7I3"/>
<name>A0A844P7I3_ALIFS</name>
<evidence type="ECO:0000313" key="2">
    <source>
        <dbReference type="EMBL" id="MUK51195.1"/>
    </source>
</evidence>
<proteinExistence type="predicted"/>
<dbReference type="Proteomes" id="UP000448038">
    <property type="component" value="Unassembled WGS sequence"/>
</dbReference>
<protein>
    <submittedName>
        <fullName evidence="2">Uncharacterized protein</fullName>
    </submittedName>
</protein>
<keyword evidence="1" id="KW-0732">Signal</keyword>
<dbReference type="EMBL" id="WOBN01000039">
    <property type="protein sequence ID" value="MUK51195.1"/>
    <property type="molecule type" value="Genomic_DNA"/>
</dbReference>
<evidence type="ECO:0000313" key="3">
    <source>
        <dbReference type="Proteomes" id="UP000448038"/>
    </source>
</evidence>
<dbReference type="RefSeq" id="WP_155656641.1">
    <property type="nucleotide sequence ID" value="NZ_WOBN01000039.1"/>
</dbReference>
<gene>
    <name evidence="2" type="ORF">GNP88_18875</name>
</gene>
<feature type="signal peptide" evidence="1">
    <location>
        <begin position="1"/>
        <end position="18"/>
    </location>
</feature>
<accession>A0A844P7I3</accession>
<organism evidence="2 3">
    <name type="scientific">Aliivibrio fischeri</name>
    <name type="common">Vibrio fischeri</name>
    <dbReference type="NCBI Taxonomy" id="668"/>
    <lineage>
        <taxon>Bacteria</taxon>
        <taxon>Pseudomonadati</taxon>
        <taxon>Pseudomonadota</taxon>
        <taxon>Gammaproteobacteria</taxon>
        <taxon>Vibrionales</taxon>
        <taxon>Vibrionaceae</taxon>
        <taxon>Aliivibrio</taxon>
    </lineage>
</organism>
<feature type="chain" id="PRO_5032720717" evidence="1">
    <location>
        <begin position="19"/>
        <end position="457"/>
    </location>
</feature>
<evidence type="ECO:0000256" key="1">
    <source>
        <dbReference type="SAM" id="SignalP"/>
    </source>
</evidence>
<reference evidence="2 3" key="1">
    <citation type="submission" date="2019-11" db="EMBL/GenBank/DDBJ databases">
        <title>Using colonization assays and comparative genomics to discover symbiosis behaviors and factors in Vibrio fischeri.</title>
        <authorList>
            <person name="Bongrand C."/>
            <person name="Moriano-Gutierrez S."/>
            <person name="Arevalo P."/>
            <person name="Mcfall-Ngai M."/>
            <person name="Visick K."/>
            <person name="Polz M.F."/>
            <person name="Ruby E.G."/>
        </authorList>
    </citation>
    <scope>NUCLEOTIDE SEQUENCE [LARGE SCALE GENOMIC DNA]</scope>
    <source>
        <strain evidence="3">emors.4.1</strain>
    </source>
</reference>
<sequence>MRYSLLSLFLLTSLPIDAKTPIYEDMMNQYCSSFFNDIPTCLKKYQQSAIKKGGDFTSEDIYVENAIDKTFEDGQFTVNKLANGYRLVESIINPMADNTYFENRHHVFYFNPEMKNMEHILLNFRHGLYGGKNGKQIDNEIVHIERIQASIEELSEVIYVTPSWPTFEYNLLNLDGFQLYRYNLKNGGIYVTPNYTTLPNSTGSEGEWWPSKGHQPSFEKNIFASSTYQNINGNGSFDTEIQFGYEVYLLVKFNDDKTITLMSPYRDSNGLLTTNPKRARTLYPMNNREPVKPELLNDGWILNTSEFDIEKYSDFTSRFATTMVGDYPRFICRFKKFNDGYNHMLFGYVQVLYQDKYKKEAICTAGDDVYLITKNGNKEPVKSEINTFEWLSLKDTKLTGKKVTTKYERPLCSINIDNFYGVGLLSKNGVCEQDGDVFGSNDKLWRFSKNWTEYYYK</sequence>
<comment type="caution">
    <text evidence="2">The sequence shown here is derived from an EMBL/GenBank/DDBJ whole genome shotgun (WGS) entry which is preliminary data.</text>
</comment>